<dbReference type="CDD" id="cd00063">
    <property type="entry name" value="FN3"/>
    <property type="match status" value="2"/>
</dbReference>
<evidence type="ECO:0000256" key="1">
    <source>
        <dbReference type="ARBA" id="ARBA00022737"/>
    </source>
</evidence>
<sequence>WTPPDPLDGITGYTISYTGGSSGSEAVSGGNTMSHTLTGLTNGQTYTISIVATTNGLSSPQEQATVGLVPSAPVLDSTPTVTTTTITISGSVPSGSVVTRYVVQWQRDTSIVCPDLNDIGSSITVTSSNFTGRTITGLEPGNRYTITVIVSNGAG</sequence>
<dbReference type="SUPFAM" id="SSF49265">
    <property type="entry name" value="Fibronectin type III"/>
    <property type="match status" value="1"/>
</dbReference>
<dbReference type="PANTHER" id="PTHR46708:SF2">
    <property type="entry name" value="FIBRONECTIN TYPE-III DOMAIN-CONTAINING PROTEIN"/>
    <property type="match status" value="1"/>
</dbReference>
<feature type="domain" description="Fibronectin type-III" evidence="2">
    <location>
        <begin position="1"/>
        <end position="72"/>
    </location>
</feature>
<gene>
    <name evidence="3" type="ORF">GBAR_LOCUS9452</name>
</gene>
<organism evidence="3 4">
    <name type="scientific">Geodia barretti</name>
    <name type="common">Barrett's horny sponge</name>
    <dbReference type="NCBI Taxonomy" id="519541"/>
    <lineage>
        <taxon>Eukaryota</taxon>
        <taxon>Metazoa</taxon>
        <taxon>Porifera</taxon>
        <taxon>Demospongiae</taxon>
        <taxon>Heteroscleromorpha</taxon>
        <taxon>Tetractinellida</taxon>
        <taxon>Astrophorina</taxon>
        <taxon>Geodiidae</taxon>
        <taxon>Geodia</taxon>
    </lineage>
</organism>
<keyword evidence="4" id="KW-1185">Reference proteome</keyword>
<evidence type="ECO:0000313" key="3">
    <source>
        <dbReference type="EMBL" id="CAI8015206.1"/>
    </source>
</evidence>
<evidence type="ECO:0000259" key="2">
    <source>
        <dbReference type="PROSITE" id="PS50853"/>
    </source>
</evidence>
<feature type="non-terminal residue" evidence="3">
    <location>
        <position position="1"/>
    </location>
</feature>
<evidence type="ECO:0000313" key="4">
    <source>
        <dbReference type="Proteomes" id="UP001174909"/>
    </source>
</evidence>
<dbReference type="AlphaFoldDB" id="A0AA35WFB0"/>
<dbReference type="Pfam" id="PF00041">
    <property type="entry name" value="fn3"/>
    <property type="match status" value="2"/>
</dbReference>
<comment type="caution">
    <text evidence="3">The sequence shown here is derived from an EMBL/GenBank/DDBJ whole genome shotgun (WGS) entry which is preliminary data.</text>
</comment>
<dbReference type="PROSITE" id="PS50853">
    <property type="entry name" value="FN3"/>
    <property type="match status" value="2"/>
</dbReference>
<name>A0AA35WFB0_GEOBA</name>
<dbReference type="Proteomes" id="UP001174909">
    <property type="component" value="Unassembled WGS sequence"/>
</dbReference>
<dbReference type="Gene3D" id="2.60.40.10">
    <property type="entry name" value="Immunoglobulins"/>
    <property type="match status" value="2"/>
</dbReference>
<reference evidence="3" key="1">
    <citation type="submission" date="2023-03" db="EMBL/GenBank/DDBJ databases">
        <authorList>
            <person name="Steffen K."/>
            <person name="Cardenas P."/>
        </authorList>
    </citation>
    <scope>NUCLEOTIDE SEQUENCE</scope>
</reference>
<dbReference type="InterPro" id="IPR036116">
    <property type="entry name" value="FN3_sf"/>
</dbReference>
<dbReference type="InterPro" id="IPR050991">
    <property type="entry name" value="ECM_Regulatory_Proteins"/>
</dbReference>
<keyword evidence="1" id="KW-0677">Repeat</keyword>
<proteinExistence type="predicted"/>
<dbReference type="InterPro" id="IPR003961">
    <property type="entry name" value="FN3_dom"/>
</dbReference>
<feature type="non-terminal residue" evidence="3">
    <location>
        <position position="155"/>
    </location>
</feature>
<feature type="domain" description="Fibronectin type-III" evidence="2">
    <location>
        <begin position="73"/>
        <end position="155"/>
    </location>
</feature>
<dbReference type="EMBL" id="CASHTH010001426">
    <property type="protein sequence ID" value="CAI8015206.1"/>
    <property type="molecule type" value="Genomic_DNA"/>
</dbReference>
<accession>A0AA35WFB0</accession>
<dbReference type="InterPro" id="IPR013783">
    <property type="entry name" value="Ig-like_fold"/>
</dbReference>
<protein>
    <recommendedName>
        <fullName evidence="2">Fibronectin type-III domain-containing protein</fullName>
    </recommendedName>
</protein>
<dbReference type="PANTHER" id="PTHR46708">
    <property type="entry name" value="TENASCIN"/>
    <property type="match status" value="1"/>
</dbReference>